<dbReference type="InterPro" id="IPR002201">
    <property type="entry name" value="Glyco_trans_9"/>
</dbReference>
<dbReference type="PANTHER" id="PTHR30160:SF1">
    <property type="entry name" value="LIPOPOLYSACCHARIDE 1,2-N-ACETYLGLUCOSAMINETRANSFERASE-RELATED"/>
    <property type="match status" value="1"/>
</dbReference>
<comment type="similarity">
    <text evidence="3">Belongs to the glycosyltransferase 9 family.</text>
</comment>
<dbReference type="OrthoDB" id="9760688at2"/>
<keyword evidence="2 6" id="KW-0808">Transferase</keyword>
<dbReference type="NCBIfam" id="TIGR02195">
    <property type="entry name" value="heptsyl_trn_II"/>
    <property type="match status" value="1"/>
</dbReference>
<comment type="caution">
    <text evidence="6">The sequence shown here is derived from an EMBL/GenBank/DDBJ whole genome shotgun (WGS) entry which is preliminary data.</text>
</comment>
<dbReference type="Gene3D" id="3.40.50.2000">
    <property type="entry name" value="Glycogen Phosphorylase B"/>
    <property type="match status" value="2"/>
</dbReference>
<evidence type="ECO:0000256" key="4">
    <source>
        <dbReference type="ARBA" id="ARBA00044042"/>
    </source>
</evidence>
<dbReference type="Proteomes" id="UP000280881">
    <property type="component" value="Unassembled WGS sequence"/>
</dbReference>
<dbReference type="GO" id="GO:0008713">
    <property type="term" value="F:ADP-heptose-lipopolysaccharide heptosyltransferase activity"/>
    <property type="evidence" value="ECO:0007669"/>
    <property type="project" value="UniProtKB-EC"/>
</dbReference>
<dbReference type="RefSeq" id="WP_121170577.1">
    <property type="nucleotide sequence ID" value="NZ_RBIE01000001.1"/>
</dbReference>
<protein>
    <recommendedName>
        <fullName evidence="4">lipopolysaccharide heptosyltransferase II</fullName>
        <ecNumber evidence="4">2.4.99.24</ecNumber>
    </recommendedName>
</protein>
<evidence type="ECO:0000313" key="7">
    <source>
        <dbReference type="Proteomes" id="UP000280881"/>
    </source>
</evidence>
<evidence type="ECO:0000256" key="3">
    <source>
        <dbReference type="ARBA" id="ARBA00043995"/>
    </source>
</evidence>
<dbReference type="CDD" id="cd03789">
    <property type="entry name" value="GT9_LPS_heptosyltransferase"/>
    <property type="match status" value="1"/>
</dbReference>
<dbReference type="EMBL" id="RBIE01000001">
    <property type="protein sequence ID" value="RKQ64106.1"/>
    <property type="molecule type" value="Genomic_DNA"/>
</dbReference>
<name>A0A420W9V8_9BACT</name>
<dbReference type="AlphaFoldDB" id="A0A420W9V8"/>
<evidence type="ECO:0000256" key="1">
    <source>
        <dbReference type="ARBA" id="ARBA00022676"/>
    </source>
</evidence>
<accession>A0A420W9V8</accession>
<evidence type="ECO:0000313" key="6">
    <source>
        <dbReference type="EMBL" id="RKQ64106.1"/>
    </source>
</evidence>
<sequence>MNKILVFQTAFLGDLILTSPLIKSVKRSFPGFQVHLVVRKGFEGVFEDFWAVDRVISFDKKGFWRFSKQLRNENYSLAVSPHRSHRTSLILFLSGIPRRIGYDRAGFSFLYTDKVKHEFKKGLHEVERLLGLLEPLERDFSLVYDREVEIPLTISTYERTLSKFSLKEGEYAVIAPGSVWPTKAWLPEYYAEVGNYLLKKGLKVVIVGSKSDEVYCSRVFELMGGRGINLCSKTSLKEFFSLIKGAKLLVSNDSSPVHVASAFNTPVVEVYGATVPDFGFFPYGRGKFVELKGLKCRPCGLHGGKKCPEGHFKCMVDLKPEKVIEVVEELLNC</sequence>
<dbReference type="EC" id="2.4.99.24" evidence="4"/>
<dbReference type="GO" id="GO:0005829">
    <property type="term" value="C:cytosol"/>
    <property type="evidence" value="ECO:0007669"/>
    <property type="project" value="TreeGrafter"/>
</dbReference>
<dbReference type="PANTHER" id="PTHR30160">
    <property type="entry name" value="TETRAACYLDISACCHARIDE 4'-KINASE-RELATED"/>
    <property type="match status" value="1"/>
</dbReference>
<proteinExistence type="inferred from homology"/>
<organism evidence="6 7">
    <name type="scientific">Thermovibrio guaymasensis</name>
    <dbReference type="NCBI Taxonomy" id="240167"/>
    <lineage>
        <taxon>Bacteria</taxon>
        <taxon>Pseudomonadati</taxon>
        <taxon>Aquificota</taxon>
        <taxon>Aquificia</taxon>
        <taxon>Desulfurobacteriales</taxon>
        <taxon>Desulfurobacteriaceae</taxon>
        <taxon>Thermovibrio</taxon>
    </lineage>
</organism>
<evidence type="ECO:0000256" key="5">
    <source>
        <dbReference type="ARBA" id="ARBA00047503"/>
    </source>
</evidence>
<dbReference type="SUPFAM" id="SSF53756">
    <property type="entry name" value="UDP-Glycosyltransferase/glycogen phosphorylase"/>
    <property type="match status" value="1"/>
</dbReference>
<comment type="catalytic activity">
    <reaction evidence="5">
        <text>an L-alpha-D-Hep-(1-&gt;5)-[alpha-Kdo-(2-&gt;4)]-alpha-Kdo-(2-&gt;6)-lipid A + ADP-L-glycero-beta-D-manno-heptose = an L-alpha-D-Hep-(1-&gt;3)-L-alpha-D-Hep-(1-&gt;5)-[alpha-Kdo-(2-&gt;4)]-alpha-Kdo-(2-&gt;6)-lipid A + ADP + H(+)</text>
        <dbReference type="Rhea" id="RHEA:74071"/>
        <dbReference type="ChEBI" id="CHEBI:15378"/>
        <dbReference type="ChEBI" id="CHEBI:61506"/>
        <dbReference type="ChEBI" id="CHEBI:193068"/>
        <dbReference type="ChEBI" id="CHEBI:193069"/>
        <dbReference type="ChEBI" id="CHEBI:456216"/>
        <dbReference type="EC" id="2.4.99.24"/>
    </reaction>
</comment>
<dbReference type="InterPro" id="IPR011910">
    <property type="entry name" value="RfaF"/>
</dbReference>
<reference evidence="6 7" key="1">
    <citation type="submission" date="2018-10" db="EMBL/GenBank/DDBJ databases">
        <title>Genomic Encyclopedia of Type Strains, Phase IV (KMG-IV): sequencing the most valuable type-strain genomes for metagenomic binning, comparative biology and taxonomic classification.</title>
        <authorList>
            <person name="Goeker M."/>
        </authorList>
    </citation>
    <scope>NUCLEOTIDE SEQUENCE [LARGE SCALE GENOMIC DNA]</scope>
    <source>
        <strain evidence="6 7">DSM 15521</strain>
    </source>
</reference>
<evidence type="ECO:0000256" key="2">
    <source>
        <dbReference type="ARBA" id="ARBA00022679"/>
    </source>
</evidence>
<gene>
    <name evidence="6" type="ORF">C7457_0997</name>
</gene>
<dbReference type="Pfam" id="PF01075">
    <property type="entry name" value="Glyco_transf_9"/>
    <property type="match status" value="1"/>
</dbReference>
<dbReference type="GO" id="GO:0009244">
    <property type="term" value="P:lipopolysaccharide core region biosynthetic process"/>
    <property type="evidence" value="ECO:0007669"/>
    <property type="project" value="TreeGrafter"/>
</dbReference>
<keyword evidence="1" id="KW-0328">Glycosyltransferase</keyword>
<dbReference type="InterPro" id="IPR051199">
    <property type="entry name" value="LPS_LOS_Heptosyltrfase"/>
</dbReference>
<keyword evidence="7" id="KW-1185">Reference proteome</keyword>